<accession>A0A8C7B3Y1</accession>
<feature type="region of interest" description="Disordered" evidence="1">
    <location>
        <begin position="1"/>
        <end position="53"/>
    </location>
</feature>
<evidence type="ECO:0008006" key="4">
    <source>
        <dbReference type="Google" id="ProtNLM"/>
    </source>
</evidence>
<dbReference type="AlphaFoldDB" id="A0A8C7B3Y1"/>
<name>A0A8C7B3Y1_NEOVI</name>
<feature type="compositionally biased region" description="Polar residues" evidence="1">
    <location>
        <begin position="88"/>
        <end position="103"/>
    </location>
</feature>
<dbReference type="Ensembl" id="ENSNVIT00000015846.1">
    <property type="protein sequence ID" value="ENSNVIP00000013558.1"/>
    <property type="gene ID" value="ENSNVIG00000010673.1"/>
</dbReference>
<keyword evidence="3" id="KW-1185">Reference proteome</keyword>
<reference evidence="2" key="2">
    <citation type="submission" date="2025-09" db="UniProtKB">
        <authorList>
            <consortium name="Ensembl"/>
        </authorList>
    </citation>
    <scope>IDENTIFICATION</scope>
</reference>
<feature type="region of interest" description="Disordered" evidence="1">
    <location>
        <begin position="88"/>
        <end position="139"/>
    </location>
</feature>
<evidence type="ECO:0000256" key="1">
    <source>
        <dbReference type="SAM" id="MobiDB-lite"/>
    </source>
</evidence>
<sequence>MSQEGDYGKWTISNSDESEEEKPKLDKSSTSPLPHAGQGVGNEPRYTCSEARKAAHRRKSILVKFSNTDSQVSPLQISSQEDLGWCLSSSDNELQPGTQQKQAKNIVVKEESSISSSKDSAVQRTRNHSPPAHHVLKEEKEEYETSGQGQDIWDIVSGIKPSYNSGKSMFLHSGNSYSFYIYFFGSSFLEQRRVGVR</sequence>
<proteinExistence type="predicted"/>
<dbReference type="Proteomes" id="UP000694425">
    <property type="component" value="Unplaced"/>
</dbReference>
<organism evidence="2 3">
    <name type="scientific">Neovison vison</name>
    <name type="common">American mink</name>
    <name type="synonym">Mustela vison</name>
    <dbReference type="NCBI Taxonomy" id="452646"/>
    <lineage>
        <taxon>Eukaryota</taxon>
        <taxon>Metazoa</taxon>
        <taxon>Chordata</taxon>
        <taxon>Craniata</taxon>
        <taxon>Vertebrata</taxon>
        <taxon>Euteleostomi</taxon>
        <taxon>Mammalia</taxon>
        <taxon>Eutheria</taxon>
        <taxon>Laurasiatheria</taxon>
        <taxon>Carnivora</taxon>
        <taxon>Caniformia</taxon>
        <taxon>Musteloidea</taxon>
        <taxon>Mustelidae</taxon>
        <taxon>Mustelinae</taxon>
        <taxon>Neogale</taxon>
    </lineage>
</organism>
<evidence type="ECO:0000313" key="2">
    <source>
        <dbReference type="Ensembl" id="ENSNVIP00000013558.1"/>
    </source>
</evidence>
<protein>
    <recommendedName>
        <fullName evidence="4">Tyrosyl-DNA phosphodiesterase 1</fullName>
    </recommendedName>
</protein>
<reference evidence="2" key="1">
    <citation type="submission" date="2025-08" db="UniProtKB">
        <authorList>
            <consortium name="Ensembl"/>
        </authorList>
    </citation>
    <scope>IDENTIFICATION</scope>
</reference>
<dbReference type="GeneTree" id="ENSGT00390000002211"/>
<evidence type="ECO:0000313" key="3">
    <source>
        <dbReference type="Proteomes" id="UP000694425"/>
    </source>
</evidence>